<evidence type="ECO:0000256" key="2">
    <source>
        <dbReference type="ARBA" id="ARBA00034247"/>
    </source>
</evidence>
<evidence type="ECO:0000313" key="5">
    <source>
        <dbReference type="EMBL" id="GEL52356.1"/>
    </source>
</evidence>
<keyword evidence="6" id="KW-1185">Reference proteome</keyword>
<dbReference type="Gene3D" id="3.30.70.270">
    <property type="match status" value="1"/>
</dbReference>
<dbReference type="EMBL" id="BJVS01000001">
    <property type="protein sequence ID" value="GEL52356.1"/>
    <property type="molecule type" value="Genomic_DNA"/>
</dbReference>
<organism evidence="5 6">
    <name type="scientific">Asaia bogorensis NBRC 16594</name>
    <dbReference type="NCBI Taxonomy" id="1231624"/>
    <lineage>
        <taxon>Bacteria</taxon>
        <taxon>Pseudomonadati</taxon>
        <taxon>Pseudomonadota</taxon>
        <taxon>Alphaproteobacteria</taxon>
        <taxon>Acetobacterales</taxon>
        <taxon>Acetobacteraceae</taxon>
        <taxon>Asaia</taxon>
    </lineage>
</organism>
<dbReference type="InterPro" id="IPR043128">
    <property type="entry name" value="Rev_trsase/Diguanyl_cyclase"/>
</dbReference>
<keyword evidence="3" id="KW-0812">Transmembrane</keyword>
<dbReference type="GO" id="GO:0043709">
    <property type="term" value="P:cell adhesion involved in single-species biofilm formation"/>
    <property type="evidence" value="ECO:0007669"/>
    <property type="project" value="TreeGrafter"/>
</dbReference>
<keyword evidence="3" id="KW-0472">Membrane</keyword>
<dbReference type="SUPFAM" id="SSF55073">
    <property type="entry name" value="Nucleotide cyclase"/>
    <property type="match status" value="1"/>
</dbReference>
<comment type="caution">
    <text evidence="5">The sequence shown here is derived from an EMBL/GenBank/DDBJ whole genome shotgun (WGS) entry which is preliminary data.</text>
</comment>
<comment type="catalytic activity">
    <reaction evidence="2">
        <text>2 GTP = 3',3'-c-di-GMP + 2 diphosphate</text>
        <dbReference type="Rhea" id="RHEA:24898"/>
        <dbReference type="ChEBI" id="CHEBI:33019"/>
        <dbReference type="ChEBI" id="CHEBI:37565"/>
        <dbReference type="ChEBI" id="CHEBI:58805"/>
        <dbReference type="EC" id="2.7.7.65"/>
    </reaction>
</comment>
<dbReference type="GO" id="GO:1902201">
    <property type="term" value="P:negative regulation of bacterial-type flagellum-dependent cell motility"/>
    <property type="evidence" value="ECO:0007669"/>
    <property type="project" value="TreeGrafter"/>
</dbReference>
<dbReference type="EC" id="2.7.7.65" evidence="1"/>
<dbReference type="InterPro" id="IPR000160">
    <property type="entry name" value="GGDEF_dom"/>
</dbReference>
<keyword evidence="3" id="KW-1133">Transmembrane helix</keyword>
<gene>
    <name evidence="5" type="ORF">ABO01nite_03630</name>
</gene>
<dbReference type="Pfam" id="PF07495">
    <property type="entry name" value="Y_Y_Y"/>
    <property type="match status" value="1"/>
</dbReference>
<reference evidence="5 6" key="1">
    <citation type="submission" date="2019-07" db="EMBL/GenBank/DDBJ databases">
        <title>Whole genome shotgun sequence of Asaia bogorensis NBRC 16594.</title>
        <authorList>
            <person name="Hosoyama A."/>
            <person name="Uohara A."/>
            <person name="Ohji S."/>
            <person name="Ichikawa N."/>
        </authorList>
    </citation>
    <scope>NUCLEOTIDE SEQUENCE [LARGE SCALE GENOMIC DNA]</scope>
    <source>
        <strain evidence="5 6">NBRC 16594</strain>
    </source>
</reference>
<protein>
    <recommendedName>
        <fullName evidence="1">diguanylate cyclase</fullName>
        <ecNumber evidence="1">2.7.7.65</ecNumber>
    </recommendedName>
</protein>
<dbReference type="InterPro" id="IPR029787">
    <property type="entry name" value="Nucleotide_cyclase"/>
</dbReference>
<dbReference type="Gene3D" id="2.130.10.10">
    <property type="entry name" value="YVTN repeat-like/Quinoprotein amine dehydrogenase"/>
    <property type="match status" value="2"/>
</dbReference>
<dbReference type="Proteomes" id="UP000321287">
    <property type="component" value="Unassembled WGS sequence"/>
</dbReference>
<evidence type="ECO:0000259" key="4">
    <source>
        <dbReference type="PROSITE" id="PS50887"/>
    </source>
</evidence>
<name>A0AAN4R081_9PROT</name>
<dbReference type="InterPro" id="IPR011123">
    <property type="entry name" value="Y_Y_Y"/>
</dbReference>
<feature type="domain" description="GGDEF" evidence="4">
    <location>
        <begin position="832"/>
        <end position="968"/>
    </location>
</feature>
<dbReference type="GO" id="GO:0005886">
    <property type="term" value="C:plasma membrane"/>
    <property type="evidence" value="ECO:0007669"/>
    <property type="project" value="TreeGrafter"/>
</dbReference>
<dbReference type="CDD" id="cd01949">
    <property type="entry name" value="GGDEF"/>
    <property type="match status" value="1"/>
</dbReference>
<dbReference type="Pfam" id="PF00990">
    <property type="entry name" value="GGDEF"/>
    <property type="match status" value="1"/>
</dbReference>
<dbReference type="AlphaFoldDB" id="A0AAN4R081"/>
<sequence>MPMVLASFYHALSAALRWAVIVFLLLCSFAKMALARDADLPMQSFTQRDGVDSSYIFGLAQDHEGYLYLLTQRSLYFFSGQRFYQVKVQETPNQPNFADSVRFLPDGRVVVLQRGGLRISQRATSSRVSPLLLRFRRLKAPGLGRIENVFLDAGRLTVVDPHGVHLCETPEDNILSCQAPMAGSARALVYQIGDRVFYREPGGNQMRDLTGLRVFRLPWDAEISGSPSSHADRSFYAFERYALLVPNVDGTFARLPTDWVLDQGNLGERPSFVVETPDATVFFDGNRLRSFNGQYWTLPNHDLGREQDIHFAYADRNRQLWTVQDSVELVKLVGWGSWENLEPQSIRSVWSVLSGPERTLLLTDQGLYQLDRNELGERLREGNFFFGLSDGGSGYWMPVDDRDLLHCLFQSGHFACDRKMPVQRILGLALSSRDHTLWIASDDGMLAMPGDGTAQPSLVEDENGQPLSKPASAIALRDDGTPWAIIGNALYRRGANGRWQPVLTHWANGHDFSPLTMVFSSHDDLWVGGVRARTGLVHIHLDGNRIGSTRQIGVECTGSQIIFSLLWDHHRRLWVGTENGLAAYDGRQWIRVTRDDGLISANINQQGLTEDPDGSIWITTTRGVSHLLHPEHLFEPTDLKPVFIEARLGEGVLPEHAIPFTRDPLIVTLGTLNTALASTTYFRYRLEGVDQDWVTTTTGDIRYNFVPPGHSRLIVQAINDSRNIISRPIVLEIRMERPWWMAWPLIALYVVSVVVLPYTLNRVRFRYLLKRQKRLEALVDERTGEMRAAQAALEQQARQDGLTRLMNRRTAEASVLRLLERKGRPDYEGSHRSVTLALFDVDYFKSINDTFGHMIGDEILAEIGARLLRDKLPEEIIGRYGGEEFLIVIQGDFASTHRRVELLLAALSDHPFETKVGALTIGCSAGLARSVPEIESPREVWMEALERADQALYRAKLEGRGRLVVSEQDQDDEGYPG</sequence>
<dbReference type="GO" id="GO:0052621">
    <property type="term" value="F:diguanylate cyclase activity"/>
    <property type="evidence" value="ECO:0007669"/>
    <property type="project" value="UniProtKB-EC"/>
</dbReference>
<accession>A0AAN4R081</accession>
<evidence type="ECO:0000256" key="1">
    <source>
        <dbReference type="ARBA" id="ARBA00012528"/>
    </source>
</evidence>
<dbReference type="InterPro" id="IPR013783">
    <property type="entry name" value="Ig-like_fold"/>
</dbReference>
<feature type="transmembrane region" description="Helical" evidence="3">
    <location>
        <begin position="739"/>
        <end position="760"/>
    </location>
</feature>
<evidence type="ECO:0000256" key="3">
    <source>
        <dbReference type="SAM" id="Phobius"/>
    </source>
</evidence>
<dbReference type="Gene3D" id="2.60.40.10">
    <property type="entry name" value="Immunoglobulins"/>
    <property type="match status" value="1"/>
</dbReference>
<dbReference type="SMART" id="SM00267">
    <property type="entry name" value="GGDEF"/>
    <property type="match status" value="1"/>
</dbReference>
<dbReference type="PANTHER" id="PTHR45138">
    <property type="entry name" value="REGULATORY COMPONENTS OF SENSORY TRANSDUCTION SYSTEM"/>
    <property type="match status" value="1"/>
</dbReference>
<proteinExistence type="predicted"/>
<dbReference type="NCBIfam" id="TIGR00254">
    <property type="entry name" value="GGDEF"/>
    <property type="match status" value="1"/>
</dbReference>
<dbReference type="SUPFAM" id="SSF63829">
    <property type="entry name" value="Calcium-dependent phosphotriesterase"/>
    <property type="match status" value="1"/>
</dbReference>
<evidence type="ECO:0000313" key="6">
    <source>
        <dbReference type="Proteomes" id="UP000321287"/>
    </source>
</evidence>
<dbReference type="InterPro" id="IPR050469">
    <property type="entry name" value="Diguanylate_Cyclase"/>
</dbReference>
<dbReference type="InterPro" id="IPR015943">
    <property type="entry name" value="WD40/YVTN_repeat-like_dom_sf"/>
</dbReference>
<dbReference type="PROSITE" id="PS50887">
    <property type="entry name" value="GGDEF"/>
    <property type="match status" value="1"/>
</dbReference>
<dbReference type="PANTHER" id="PTHR45138:SF9">
    <property type="entry name" value="DIGUANYLATE CYCLASE DGCM-RELATED"/>
    <property type="match status" value="1"/>
</dbReference>